<feature type="transmembrane region" description="Helical" evidence="2">
    <location>
        <begin position="350"/>
        <end position="373"/>
    </location>
</feature>
<protein>
    <submittedName>
        <fullName evidence="3">DUF6056 family protein</fullName>
    </submittedName>
</protein>
<dbReference type="RefSeq" id="WP_258787990.1">
    <property type="nucleotide sequence ID" value="NZ_JANUGQ010000010.1"/>
</dbReference>
<feature type="transmembrane region" description="Helical" evidence="2">
    <location>
        <begin position="432"/>
        <end position="450"/>
    </location>
</feature>
<feature type="transmembrane region" description="Helical" evidence="2">
    <location>
        <begin position="164"/>
        <end position="183"/>
    </location>
</feature>
<accession>A0ABT2CH44</accession>
<feature type="transmembrane region" description="Helical" evidence="2">
    <location>
        <begin position="87"/>
        <end position="109"/>
    </location>
</feature>
<feature type="region of interest" description="Disordered" evidence="1">
    <location>
        <begin position="1"/>
        <end position="84"/>
    </location>
</feature>
<feature type="transmembrane region" description="Helical" evidence="2">
    <location>
        <begin position="393"/>
        <end position="417"/>
    </location>
</feature>
<feature type="compositionally biased region" description="Basic and acidic residues" evidence="1">
    <location>
        <begin position="59"/>
        <end position="68"/>
    </location>
</feature>
<comment type="caution">
    <text evidence="3">The sequence shown here is derived from an EMBL/GenBank/DDBJ whole genome shotgun (WGS) entry which is preliminary data.</text>
</comment>
<dbReference type="EMBL" id="JANUGQ010000010">
    <property type="protein sequence ID" value="MCS0636730.1"/>
    <property type="molecule type" value="Genomic_DNA"/>
</dbReference>
<organism evidence="3 4">
    <name type="scientific">Streptomyces pyxinae</name>
    <dbReference type="NCBI Taxonomy" id="2970734"/>
    <lineage>
        <taxon>Bacteria</taxon>
        <taxon>Bacillati</taxon>
        <taxon>Actinomycetota</taxon>
        <taxon>Actinomycetes</taxon>
        <taxon>Kitasatosporales</taxon>
        <taxon>Streptomycetaceae</taxon>
        <taxon>Streptomyces</taxon>
    </lineage>
</organism>
<keyword evidence="2" id="KW-0472">Membrane</keyword>
<feature type="compositionally biased region" description="Low complexity" evidence="1">
    <location>
        <begin position="13"/>
        <end position="42"/>
    </location>
</feature>
<keyword evidence="2" id="KW-0812">Transmembrane</keyword>
<dbReference type="Proteomes" id="UP001431313">
    <property type="component" value="Unassembled WGS sequence"/>
</dbReference>
<evidence type="ECO:0000256" key="2">
    <source>
        <dbReference type="SAM" id="Phobius"/>
    </source>
</evidence>
<gene>
    <name evidence="3" type="ORF">NX801_13880</name>
</gene>
<evidence type="ECO:0000256" key="1">
    <source>
        <dbReference type="SAM" id="MobiDB-lite"/>
    </source>
</evidence>
<keyword evidence="2" id="KW-1133">Transmembrane helix</keyword>
<sequence>MREGTGAPSATTPGPDGPYRAADPAGPGDAEHAPAAGGADAPAGDRRTPAGGAPAPHGGEGRPEDTGAERPGAAGEKRPGETAPVRTARWAVGLALLPLALLGAAAWLGRHVRPSADEWCFLPQVRDHGIGGLVHTFYFTDNGRLANGLLVGLYAKFPVAGHQWFGLVSGVLMLVLLWAVVARSVRATGWTAPRGVPLLTASMITAVFLFATPNTYKTFYWPAASVSHTLAPVLACATLLPLATARGRRGRATALAVVVLTGVFMGTLSEEVSVIALVLLAGVVLFAGRLFAERVRGFLRVWSLAGMAGVVIGTLLLVTSPGSRNRRERYGAGTTSMLDPDSLLASARGWLQILGTVLTTWQYLGAVAAGVLLGLLARRRGGPAALLPGRGPLLLGLGAAAFLVCGYLCTVITYPVFGDRVVHTERTWNDYLLLWVLLLTAAGALAGHALRARVPGPGPLAVRVAAAAVCAVSVLGLAVPLQHLGHDMRVRAQKWDRQDAYLRQGAADGARVLPYRPVSVSGMLEPFGAHGKHVWPARCVADYYDLDRVTYGTRLP</sequence>
<dbReference type="Pfam" id="PF19528">
    <property type="entry name" value="DUF6056"/>
    <property type="match status" value="1"/>
</dbReference>
<evidence type="ECO:0000313" key="3">
    <source>
        <dbReference type="EMBL" id="MCS0636730.1"/>
    </source>
</evidence>
<feature type="transmembrane region" description="Helical" evidence="2">
    <location>
        <begin position="462"/>
        <end position="481"/>
    </location>
</feature>
<dbReference type="InterPro" id="IPR045691">
    <property type="entry name" value="DUF6056"/>
</dbReference>
<feature type="transmembrane region" description="Helical" evidence="2">
    <location>
        <begin position="219"/>
        <end position="240"/>
    </location>
</feature>
<feature type="transmembrane region" description="Helical" evidence="2">
    <location>
        <begin position="195"/>
        <end position="213"/>
    </location>
</feature>
<feature type="transmembrane region" description="Helical" evidence="2">
    <location>
        <begin position="299"/>
        <end position="318"/>
    </location>
</feature>
<proteinExistence type="predicted"/>
<name>A0ABT2CH44_9ACTN</name>
<evidence type="ECO:0000313" key="4">
    <source>
        <dbReference type="Proteomes" id="UP001431313"/>
    </source>
</evidence>
<feature type="transmembrane region" description="Helical" evidence="2">
    <location>
        <begin position="252"/>
        <end position="268"/>
    </location>
</feature>
<reference evidence="3" key="1">
    <citation type="submission" date="2022-08" db="EMBL/GenBank/DDBJ databases">
        <authorList>
            <person name="Somphong A."/>
            <person name="Phongsopitanun W."/>
        </authorList>
    </citation>
    <scope>NUCLEOTIDE SEQUENCE</scope>
    <source>
        <strain evidence="3">LP05-1</strain>
    </source>
</reference>
<keyword evidence="4" id="KW-1185">Reference proteome</keyword>